<accession>A0A7T4R0W4</accession>
<keyword evidence="1" id="KW-1133">Transmembrane helix</keyword>
<feature type="transmembrane region" description="Helical" evidence="1">
    <location>
        <begin position="9"/>
        <end position="27"/>
    </location>
</feature>
<feature type="transmembrane region" description="Helical" evidence="1">
    <location>
        <begin position="39"/>
        <end position="62"/>
    </location>
</feature>
<dbReference type="EMBL" id="CP066167">
    <property type="protein sequence ID" value="QQD18384.1"/>
    <property type="molecule type" value="Genomic_DNA"/>
</dbReference>
<dbReference type="Proteomes" id="UP000596063">
    <property type="component" value="Chromosome"/>
</dbReference>
<dbReference type="KEGG" id="snan:I6N98_00460"/>
<gene>
    <name evidence="2" type="ORF">I6N98_00460</name>
</gene>
<evidence type="ECO:0000313" key="2">
    <source>
        <dbReference type="EMBL" id="QQD18384.1"/>
    </source>
</evidence>
<proteinExistence type="predicted"/>
<keyword evidence="1" id="KW-0812">Transmembrane</keyword>
<keyword evidence="3" id="KW-1185">Reference proteome</keyword>
<protein>
    <submittedName>
        <fullName evidence="2">Uncharacterized protein</fullName>
    </submittedName>
</protein>
<sequence length="68" mass="7477">MEKEKLQSILILVFSVIFALTVYIFRADVPTTWYLSAEALMAAAAAAALHSILSFFGVIGLWGSKKKK</sequence>
<evidence type="ECO:0000256" key="1">
    <source>
        <dbReference type="SAM" id="Phobius"/>
    </source>
</evidence>
<keyword evidence="1" id="KW-0472">Membrane</keyword>
<name>A0A7T4R0W4_9GAMM</name>
<organism evidence="2 3">
    <name type="scientific">Spongiibacter nanhainus</name>
    <dbReference type="NCBI Taxonomy" id="2794344"/>
    <lineage>
        <taxon>Bacteria</taxon>
        <taxon>Pseudomonadati</taxon>
        <taxon>Pseudomonadota</taxon>
        <taxon>Gammaproteobacteria</taxon>
        <taxon>Cellvibrionales</taxon>
        <taxon>Spongiibacteraceae</taxon>
        <taxon>Spongiibacter</taxon>
    </lineage>
</organism>
<dbReference type="RefSeq" id="WP_198569878.1">
    <property type="nucleotide sequence ID" value="NZ_CP066167.1"/>
</dbReference>
<evidence type="ECO:0000313" key="3">
    <source>
        <dbReference type="Proteomes" id="UP000596063"/>
    </source>
</evidence>
<dbReference type="AlphaFoldDB" id="A0A7T4R0W4"/>
<reference evidence="2 3" key="1">
    <citation type="submission" date="2020-12" db="EMBL/GenBank/DDBJ databases">
        <authorList>
            <person name="Shan Y."/>
        </authorList>
    </citation>
    <scope>NUCLEOTIDE SEQUENCE [LARGE SCALE GENOMIC DNA]</scope>
    <source>
        <strain evidence="3">csc3.9</strain>
    </source>
</reference>